<proteinExistence type="predicted"/>
<protein>
    <submittedName>
        <fullName evidence="1">Uncharacterized protein</fullName>
    </submittedName>
</protein>
<dbReference type="AlphaFoldDB" id="A0A927IGY0"/>
<evidence type="ECO:0000313" key="1">
    <source>
        <dbReference type="EMBL" id="MBD5781662.1"/>
    </source>
</evidence>
<accession>A0A927IGY0</accession>
<evidence type="ECO:0000313" key="2">
    <source>
        <dbReference type="Proteomes" id="UP000622317"/>
    </source>
</evidence>
<comment type="caution">
    <text evidence="1">The sequence shown here is derived from an EMBL/GenBank/DDBJ whole genome shotgun (WGS) entry which is preliminary data.</text>
</comment>
<gene>
    <name evidence="1" type="ORF">IEN85_19330</name>
</gene>
<keyword evidence="2" id="KW-1185">Reference proteome</keyword>
<sequence>MKNHNMTTFAPAVDQLDTRGRDIVNNTYKVLNILTSEEAVELMRLAELFENSSLVTYSSLVLFQYVHPDPAGEILRLSRYIKENGADILTGTHLKIPASVAKTGKERHYPITGPYKRFASTYPIELYPMIPFPRDDAEAARSPETNLKNALARFRRYYLKQTGRPWIRDGLRRTFKAQLPIFDGYDYNMYVHLRETRSDYFYYPATDNENPYYEFASDKAKFWSIAPTSWPKGQIVLEEIKVKHFRDIFTREDRCEFYRHFDEPLFCD</sequence>
<organism evidence="1 2">
    <name type="scientific">Pelagicoccus enzymogenes</name>
    <dbReference type="NCBI Taxonomy" id="2773457"/>
    <lineage>
        <taxon>Bacteria</taxon>
        <taxon>Pseudomonadati</taxon>
        <taxon>Verrucomicrobiota</taxon>
        <taxon>Opitutia</taxon>
        <taxon>Puniceicoccales</taxon>
        <taxon>Pelagicoccaceae</taxon>
        <taxon>Pelagicoccus</taxon>
    </lineage>
</organism>
<dbReference type="RefSeq" id="WP_191618746.1">
    <property type="nucleotide sequence ID" value="NZ_JACYFG010000051.1"/>
</dbReference>
<reference evidence="1" key="1">
    <citation type="submission" date="2020-09" db="EMBL/GenBank/DDBJ databases">
        <title>Pelagicoccus enzymogenes sp. nov. with an EPS production, isolated from marine sediment.</title>
        <authorList>
            <person name="Feng X."/>
        </authorList>
    </citation>
    <scope>NUCLEOTIDE SEQUENCE</scope>
    <source>
        <strain evidence="1">NFK12</strain>
    </source>
</reference>
<dbReference type="EMBL" id="JACYFG010000051">
    <property type="protein sequence ID" value="MBD5781662.1"/>
    <property type="molecule type" value="Genomic_DNA"/>
</dbReference>
<dbReference type="Proteomes" id="UP000622317">
    <property type="component" value="Unassembled WGS sequence"/>
</dbReference>
<name>A0A927IGY0_9BACT</name>